<evidence type="ECO:0000313" key="14">
    <source>
        <dbReference type="EMBL" id="MBY74865.1"/>
    </source>
</evidence>
<keyword evidence="8 12" id="KW-0406">Ion transport</keyword>
<keyword evidence="9 13" id="KW-0472">Membrane</keyword>
<evidence type="ECO:0000256" key="1">
    <source>
        <dbReference type="ARBA" id="ARBA00004141"/>
    </source>
</evidence>
<reference evidence="14" key="1">
    <citation type="submission" date="2018-04" db="EMBL/GenBank/DDBJ databases">
        <title>Transcriptome assembly of Sipha flava.</title>
        <authorList>
            <person name="Scully E.D."/>
            <person name="Geib S.M."/>
            <person name="Palmer N.A."/>
            <person name="Koch K."/>
            <person name="Bradshaw J."/>
            <person name="Heng-Moss T."/>
            <person name="Sarath G."/>
        </authorList>
    </citation>
    <scope>NUCLEOTIDE SEQUENCE</scope>
</reference>
<evidence type="ECO:0000256" key="6">
    <source>
        <dbReference type="ARBA" id="ARBA00022989"/>
    </source>
</evidence>
<evidence type="ECO:0000256" key="8">
    <source>
        <dbReference type="ARBA" id="ARBA00023065"/>
    </source>
</evidence>
<dbReference type="Pfam" id="PF00858">
    <property type="entry name" value="ASC"/>
    <property type="match status" value="1"/>
</dbReference>
<keyword evidence="6 13" id="KW-1133">Transmembrane helix</keyword>
<keyword evidence="11 12" id="KW-0407">Ion channel</keyword>
<protein>
    <submittedName>
        <fullName evidence="14">Sodium channel protein Nach</fullName>
    </submittedName>
</protein>
<keyword evidence="7" id="KW-0915">Sodium</keyword>
<accession>A0A2S2QAV5</accession>
<evidence type="ECO:0000256" key="4">
    <source>
        <dbReference type="ARBA" id="ARBA00022461"/>
    </source>
</evidence>
<evidence type="ECO:0000256" key="7">
    <source>
        <dbReference type="ARBA" id="ARBA00023053"/>
    </source>
</evidence>
<dbReference type="PANTHER" id="PTHR11690">
    <property type="entry name" value="AMILORIDE-SENSITIVE SODIUM CHANNEL-RELATED"/>
    <property type="match status" value="1"/>
</dbReference>
<comment type="subcellular location">
    <subcellularLocation>
        <location evidence="1">Membrane</location>
        <topology evidence="1">Multi-pass membrane protein</topology>
    </subcellularLocation>
</comment>
<keyword evidence="4 12" id="KW-0894">Sodium channel</keyword>
<comment type="similarity">
    <text evidence="2 12">Belongs to the amiloride-sensitive sodium channel (TC 1.A.6) family.</text>
</comment>
<dbReference type="OrthoDB" id="5874059at2759"/>
<evidence type="ECO:0000256" key="2">
    <source>
        <dbReference type="ARBA" id="ARBA00007193"/>
    </source>
</evidence>
<dbReference type="Gene3D" id="1.10.287.770">
    <property type="entry name" value="YojJ-like"/>
    <property type="match status" value="1"/>
</dbReference>
<organism evidence="14">
    <name type="scientific">Sipha flava</name>
    <name type="common">yellow sugarcane aphid</name>
    <dbReference type="NCBI Taxonomy" id="143950"/>
    <lineage>
        <taxon>Eukaryota</taxon>
        <taxon>Metazoa</taxon>
        <taxon>Ecdysozoa</taxon>
        <taxon>Arthropoda</taxon>
        <taxon>Hexapoda</taxon>
        <taxon>Insecta</taxon>
        <taxon>Pterygota</taxon>
        <taxon>Neoptera</taxon>
        <taxon>Paraneoptera</taxon>
        <taxon>Hemiptera</taxon>
        <taxon>Sternorrhyncha</taxon>
        <taxon>Aphidomorpha</taxon>
        <taxon>Aphidoidea</taxon>
        <taxon>Aphididae</taxon>
        <taxon>Sipha</taxon>
    </lineage>
</organism>
<proteinExistence type="inferred from homology"/>
<keyword evidence="5 12" id="KW-0812">Transmembrane</keyword>
<evidence type="ECO:0000256" key="3">
    <source>
        <dbReference type="ARBA" id="ARBA00022448"/>
    </source>
</evidence>
<evidence type="ECO:0000256" key="13">
    <source>
        <dbReference type="SAM" id="Phobius"/>
    </source>
</evidence>
<evidence type="ECO:0000256" key="11">
    <source>
        <dbReference type="ARBA" id="ARBA00023303"/>
    </source>
</evidence>
<dbReference type="InterPro" id="IPR001873">
    <property type="entry name" value="ENaC"/>
</dbReference>
<gene>
    <name evidence="14" type="primary">Nach_11</name>
    <name evidence="14" type="ORF">g.84580</name>
</gene>
<sequence>MYISTISPEQIAPGINAKPSIKIMMGEPRGAPLGSDMVVMAGNFGNIQVWGDRIYNTKRTKTLNPKKRKCYFPEESTTGMGTNYYLRRNCKAACYLNHMVNHCGCYLEFMFGIMSQNDSLRPCNVEDLICLSQKNQVFNNFIPTEQTAFFSKEPPGLKCDCMPDCLHQMYMSELTIAEPTISSILNSSSSILIDVHFKQSTCILYRSDLVLGWLDLLVSFGGCAGLFLGASLLSFIELIYFLTWRVYYHWRRKPSKRMKLKKWREHKIVKGPLSDSMNSQSIIY</sequence>
<keyword evidence="3 12" id="KW-0813">Transport</keyword>
<dbReference type="GO" id="GO:0005886">
    <property type="term" value="C:plasma membrane"/>
    <property type="evidence" value="ECO:0007669"/>
    <property type="project" value="TreeGrafter"/>
</dbReference>
<dbReference type="GO" id="GO:0015280">
    <property type="term" value="F:ligand-gated sodium channel activity"/>
    <property type="evidence" value="ECO:0007669"/>
    <property type="project" value="TreeGrafter"/>
</dbReference>
<evidence type="ECO:0000256" key="10">
    <source>
        <dbReference type="ARBA" id="ARBA00023201"/>
    </source>
</evidence>
<evidence type="ECO:0000256" key="12">
    <source>
        <dbReference type="RuleBase" id="RU000679"/>
    </source>
</evidence>
<feature type="transmembrane region" description="Helical" evidence="13">
    <location>
        <begin position="226"/>
        <end position="248"/>
    </location>
</feature>
<name>A0A2S2QAV5_9HEMI</name>
<dbReference type="AlphaFoldDB" id="A0A2S2QAV5"/>
<evidence type="ECO:0000256" key="5">
    <source>
        <dbReference type="ARBA" id="ARBA00022692"/>
    </source>
</evidence>
<evidence type="ECO:0000256" key="9">
    <source>
        <dbReference type="ARBA" id="ARBA00023136"/>
    </source>
</evidence>
<dbReference type="EMBL" id="GGMS01005662">
    <property type="protein sequence ID" value="MBY74865.1"/>
    <property type="molecule type" value="Transcribed_RNA"/>
</dbReference>
<dbReference type="PANTHER" id="PTHR11690:SF288">
    <property type="entry name" value="AMILORIDE-SENSITIVE NA+ CHANNEL-RELATED"/>
    <property type="match status" value="1"/>
</dbReference>
<keyword evidence="10 12" id="KW-0739">Sodium transport</keyword>